<dbReference type="EMBL" id="CYPW01000027">
    <property type="protein sequence ID" value="CUH53608.1"/>
    <property type="molecule type" value="Genomic_DNA"/>
</dbReference>
<evidence type="ECO:0000256" key="2">
    <source>
        <dbReference type="ARBA" id="ARBA00022729"/>
    </source>
</evidence>
<dbReference type="AlphaFoldDB" id="A0A0P1FH53"/>
<dbReference type="InterPro" id="IPR027304">
    <property type="entry name" value="Trigger_fact/SurA_dom_sf"/>
</dbReference>
<dbReference type="InterPro" id="IPR000297">
    <property type="entry name" value="PPIase_PpiC"/>
</dbReference>
<protein>
    <recommendedName>
        <fullName evidence="1">Parvulin-like PPIase</fullName>
    </recommendedName>
    <alternativeName>
        <fullName evidence="3">Peptidyl-prolyl cis-trans isomerase plp</fullName>
    </alternativeName>
    <alternativeName>
        <fullName evidence="4">Rotamase plp</fullName>
    </alternativeName>
</protein>
<keyword evidence="2" id="KW-0732">Signal</keyword>
<evidence type="ECO:0000259" key="6">
    <source>
        <dbReference type="PROSITE" id="PS50198"/>
    </source>
</evidence>
<reference evidence="7 8" key="1">
    <citation type="submission" date="2015-09" db="EMBL/GenBank/DDBJ databases">
        <authorList>
            <consortium name="Swine Surveillance"/>
        </authorList>
    </citation>
    <scope>NUCLEOTIDE SEQUENCE [LARGE SCALE GENOMIC DNA]</scope>
    <source>
        <strain evidence="7 8">CECT 7688</strain>
    </source>
</reference>
<dbReference type="PROSITE" id="PS50198">
    <property type="entry name" value="PPIC_PPIASE_2"/>
    <property type="match status" value="1"/>
</dbReference>
<dbReference type="PANTHER" id="PTHR47637">
    <property type="entry name" value="CHAPERONE SURA"/>
    <property type="match status" value="1"/>
</dbReference>
<organism evidence="7 8">
    <name type="scientific">Shimia marina</name>
    <dbReference type="NCBI Taxonomy" id="321267"/>
    <lineage>
        <taxon>Bacteria</taxon>
        <taxon>Pseudomonadati</taxon>
        <taxon>Pseudomonadota</taxon>
        <taxon>Alphaproteobacteria</taxon>
        <taxon>Rhodobacterales</taxon>
        <taxon>Roseobacteraceae</taxon>
    </lineage>
</organism>
<keyword evidence="5" id="KW-0697">Rotamase</keyword>
<keyword evidence="8" id="KW-1185">Reference proteome</keyword>
<dbReference type="Gene3D" id="3.10.50.40">
    <property type="match status" value="1"/>
</dbReference>
<dbReference type="Gene3D" id="1.10.4030.10">
    <property type="entry name" value="Porin chaperone SurA, peptide-binding domain"/>
    <property type="match status" value="1"/>
</dbReference>
<evidence type="ECO:0000313" key="8">
    <source>
        <dbReference type="Proteomes" id="UP000054823"/>
    </source>
</evidence>
<dbReference type="SUPFAM" id="SSF109998">
    <property type="entry name" value="Triger factor/SurA peptide-binding domain-like"/>
    <property type="match status" value="1"/>
</dbReference>
<gene>
    <name evidence="7" type="primary">surA</name>
    <name evidence="7" type="ORF">SHM7688_03062</name>
</gene>
<sequence>MTALAADLQEDKTQMTQRPVIRSFFRALTGTVGTLALSAFLTGTAFAQNAFSPAILVNDAAITYFELDQRARLLAIMSAPGNPEELAREQLIEDRLKAQAARQIGIEPSEEGIQSGIENFAARVNMNPEDLIKALSGEGVDAETLRDFLASQITWGAVVQTRFGRNAEISEDEIDRAIAQNSGAGGVRVLLSEIIIPVTPQNARQVNSLAAQISEISSFEEFEAAARTYSAAGTKEDGGRVDWMNVTKLPPALRPVLSAMRPGDVSPPLQLPNAVAIFQMRSVAETGRAAPNYAAIDYITYLLPGGRTEENLQEAARIRATVDRCDDLFGVAFDKPEELLTRENKAPNEIPKDVGLELAKLDDNEISTNLTTANGQSMIVLMLCGRTATLDEEISREDVAQSLRNTRLESYANSYLSQLRAQARISEK</sequence>
<accession>A0A0P1FH53</accession>
<dbReference type="Proteomes" id="UP000054823">
    <property type="component" value="Unassembled WGS sequence"/>
</dbReference>
<dbReference type="GO" id="GO:0003755">
    <property type="term" value="F:peptidyl-prolyl cis-trans isomerase activity"/>
    <property type="evidence" value="ECO:0007669"/>
    <property type="project" value="UniProtKB-KW"/>
</dbReference>
<evidence type="ECO:0000313" key="7">
    <source>
        <dbReference type="EMBL" id="CUH53608.1"/>
    </source>
</evidence>
<evidence type="ECO:0000256" key="5">
    <source>
        <dbReference type="PROSITE-ProRule" id="PRU00278"/>
    </source>
</evidence>
<dbReference type="SUPFAM" id="SSF54534">
    <property type="entry name" value="FKBP-like"/>
    <property type="match status" value="1"/>
</dbReference>
<dbReference type="OrthoDB" id="9791746at2"/>
<feature type="domain" description="PpiC" evidence="6">
    <location>
        <begin position="186"/>
        <end position="282"/>
    </location>
</feature>
<dbReference type="STRING" id="321267.SHM7688_03062"/>
<dbReference type="RefSeq" id="WP_144432599.1">
    <property type="nucleotide sequence ID" value="NZ_FOMU01000002.1"/>
</dbReference>
<proteinExistence type="predicted"/>
<dbReference type="InterPro" id="IPR050280">
    <property type="entry name" value="OMP_Chaperone_SurA"/>
</dbReference>
<name>A0A0P1FH53_9RHOB</name>
<dbReference type="PANTHER" id="PTHR47637:SF1">
    <property type="entry name" value="CHAPERONE SURA"/>
    <property type="match status" value="1"/>
</dbReference>
<dbReference type="Pfam" id="PF00639">
    <property type="entry name" value="Rotamase"/>
    <property type="match status" value="1"/>
</dbReference>
<evidence type="ECO:0000256" key="4">
    <source>
        <dbReference type="ARBA" id="ARBA00031484"/>
    </source>
</evidence>
<evidence type="ECO:0000256" key="1">
    <source>
        <dbReference type="ARBA" id="ARBA00018370"/>
    </source>
</evidence>
<evidence type="ECO:0000256" key="3">
    <source>
        <dbReference type="ARBA" id="ARBA00030642"/>
    </source>
</evidence>
<keyword evidence="5 7" id="KW-0413">Isomerase</keyword>
<dbReference type="InterPro" id="IPR046357">
    <property type="entry name" value="PPIase_dom_sf"/>
</dbReference>